<dbReference type="PANTHER" id="PTHR43798:SF31">
    <property type="entry name" value="AB HYDROLASE SUPERFAMILY PROTEIN YCLE"/>
    <property type="match status" value="1"/>
</dbReference>
<sequence length="293" mass="30877">MTVMNKFEQYSIHRDRRQLLAGMLALSVTALCPVQSLAAPSFSSRRISVRTQGTGPDVLLIPGLGSGSSIWQASVAAVPGYRYHLIQVKGFAGMAAEANASGAVVEPVAAEIARCVSAMGLEKPAIVGHSMGGMLAMLLAIRFPRQVGKIMVVDMTPAGAGMVGGTAEGMGAFATRLGNYFTGTKGGRDMFRQLMGMFSPDAADNDPDVMATALQELAKLDVTADLPKIKAPLTVLYATPANAEQRAAVVQRYQAAYAGAKTARLRPIGPSGHMIMFDQPTGFANELRAFLRG</sequence>
<dbReference type="InterPro" id="IPR000073">
    <property type="entry name" value="AB_hydrolase_1"/>
</dbReference>
<accession>A0A840HUC4</accession>
<dbReference type="Pfam" id="PF12697">
    <property type="entry name" value="Abhydrolase_6"/>
    <property type="match status" value="1"/>
</dbReference>
<evidence type="ECO:0000256" key="1">
    <source>
        <dbReference type="ARBA" id="ARBA00022801"/>
    </source>
</evidence>
<evidence type="ECO:0000259" key="2">
    <source>
        <dbReference type="Pfam" id="PF12697"/>
    </source>
</evidence>
<dbReference type="GO" id="GO:0016020">
    <property type="term" value="C:membrane"/>
    <property type="evidence" value="ECO:0007669"/>
    <property type="project" value="TreeGrafter"/>
</dbReference>
<dbReference type="InterPro" id="IPR050266">
    <property type="entry name" value="AB_hydrolase_sf"/>
</dbReference>
<dbReference type="InterPro" id="IPR029058">
    <property type="entry name" value="AB_hydrolase_fold"/>
</dbReference>
<dbReference type="GO" id="GO:0016787">
    <property type="term" value="F:hydrolase activity"/>
    <property type="evidence" value="ECO:0007669"/>
    <property type="project" value="UniProtKB-KW"/>
</dbReference>
<dbReference type="Proteomes" id="UP000575068">
    <property type="component" value="Unassembled WGS sequence"/>
</dbReference>
<dbReference type="Gene3D" id="3.40.50.1820">
    <property type="entry name" value="alpha/beta hydrolase"/>
    <property type="match status" value="1"/>
</dbReference>
<evidence type="ECO:0000313" key="3">
    <source>
        <dbReference type="EMBL" id="MBB4641197.1"/>
    </source>
</evidence>
<comment type="caution">
    <text evidence="3">The sequence shown here is derived from an EMBL/GenBank/DDBJ whole genome shotgun (WGS) entry which is preliminary data.</text>
</comment>
<dbReference type="SUPFAM" id="SSF53474">
    <property type="entry name" value="alpha/beta-Hydrolases"/>
    <property type="match status" value="1"/>
</dbReference>
<keyword evidence="4" id="KW-1185">Reference proteome</keyword>
<dbReference type="RefSeq" id="WP_246414780.1">
    <property type="nucleotide sequence ID" value="NZ_JACHOV010000005.1"/>
</dbReference>
<evidence type="ECO:0000313" key="4">
    <source>
        <dbReference type="Proteomes" id="UP000575068"/>
    </source>
</evidence>
<dbReference type="EMBL" id="JACHOV010000005">
    <property type="protein sequence ID" value="MBB4641197.1"/>
    <property type="molecule type" value="Genomic_DNA"/>
</dbReference>
<organism evidence="3 4">
    <name type="scientific">Rhizorhapis suberifaciens</name>
    <name type="common">corky root of lettuce</name>
    <dbReference type="NCBI Taxonomy" id="13656"/>
    <lineage>
        <taxon>Bacteria</taxon>
        <taxon>Pseudomonadati</taxon>
        <taxon>Pseudomonadota</taxon>
        <taxon>Alphaproteobacteria</taxon>
        <taxon>Sphingomonadales</taxon>
        <taxon>Sphingomonadaceae</taxon>
        <taxon>Rhizorhapis</taxon>
    </lineage>
</organism>
<gene>
    <name evidence="3" type="ORF">HNQ99_001502</name>
</gene>
<dbReference type="PANTHER" id="PTHR43798">
    <property type="entry name" value="MONOACYLGLYCEROL LIPASE"/>
    <property type="match status" value="1"/>
</dbReference>
<protein>
    <submittedName>
        <fullName evidence="3">Pimeloyl-ACP methyl ester carboxylesterase</fullName>
    </submittedName>
</protein>
<feature type="domain" description="AB hydrolase-1" evidence="2">
    <location>
        <begin position="58"/>
        <end position="285"/>
    </location>
</feature>
<dbReference type="AlphaFoldDB" id="A0A840HUC4"/>
<proteinExistence type="predicted"/>
<keyword evidence="1" id="KW-0378">Hydrolase</keyword>
<reference evidence="3 4" key="1">
    <citation type="submission" date="2020-08" db="EMBL/GenBank/DDBJ databases">
        <title>Genomic Encyclopedia of Type Strains, Phase IV (KMG-IV): sequencing the most valuable type-strain genomes for metagenomic binning, comparative biology and taxonomic classification.</title>
        <authorList>
            <person name="Goeker M."/>
        </authorList>
    </citation>
    <scope>NUCLEOTIDE SEQUENCE [LARGE SCALE GENOMIC DNA]</scope>
    <source>
        <strain evidence="3 4">DSM 7465</strain>
    </source>
</reference>
<name>A0A840HUC4_9SPHN</name>